<accession>A0ABQ9JRZ4</accession>
<evidence type="ECO:0000313" key="3">
    <source>
        <dbReference type="Proteomes" id="UP001162164"/>
    </source>
</evidence>
<organism evidence="2 3">
    <name type="scientific">Molorchus minor</name>
    <dbReference type="NCBI Taxonomy" id="1323400"/>
    <lineage>
        <taxon>Eukaryota</taxon>
        <taxon>Metazoa</taxon>
        <taxon>Ecdysozoa</taxon>
        <taxon>Arthropoda</taxon>
        <taxon>Hexapoda</taxon>
        <taxon>Insecta</taxon>
        <taxon>Pterygota</taxon>
        <taxon>Neoptera</taxon>
        <taxon>Endopterygota</taxon>
        <taxon>Coleoptera</taxon>
        <taxon>Polyphaga</taxon>
        <taxon>Cucujiformia</taxon>
        <taxon>Chrysomeloidea</taxon>
        <taxon>Cerambycidae</taxon>
        <taxon>Lamiinae</taxon>
        <taxon>Monochamini</taxon>
        <taxon>Molorchus</taxon>
    </lineage>
</organism>
<comment type="caution">
    <text evidence="2">The sequence shown here is derived from an EMBL/GenBank/DDBJ whole genome shotgun (WGS) entry which is preliminary data.</text>
</comment>
<evidence type="ECO:0000259" key="1">
    <source>
        <dbReference type="Pfam" id="PF18701"/>
    </source>
</evidence>
<proteinExistence type="predicted"/>
<name>A0ABQ9JRZ4_9CUCU</name>
<dbReference type="PANTHER" id="PTHR47331">
    <property type="entry name" value="PHD-TYPE DOMAIN-CONTAINING PROTEIN"/>
    <property type="match status" value="1"/>
</dbReference>
<reference evidence="2" key="1">
    <citation type="journal article" date="2023" name="Insect Mol. Biol.">
        <title>Genome sequencing provides insights into the evolution of gene families encoding plant cell wall-degrading enzymes in longhorned beetles.</title>
        <authorList>
            <person name="Shin N.R."/>
            <person name="Okamura Y."/>
            <person name="Kirsch R."/>
            <person name="Pauchet Y."/>
        </authorList>
    </citation>
    <scope>NUCLEOTIDE SEQUENCE</scope>
    <source>
        <strain evidence="2">MMC_N1</strain>
    </source>
</reference>
<dbReference type="InterPro" id="IPR043502">
    <property type="entry name" value="DNA/RNA_pol_sf"/>
</dbReference>
<evidence type="ECO:0000313" key="2">
    <source>
        <dbReference type="EMBL" id="KAJ8981055.1"/>
    </source>
</evidence>
<keyword evidence="3" id="KW-1185">Reference proteome</keyword>
<dbReference type="EMBL" id="JAPWTJ010000208">
    <property type="protein sequence ID" value="KAJ8981055.1"/>
    <property type="molecule type" value="Genomic_DNA"/>
</dbReference>
<dbReference type="Pfam" id="PF05380">
    <property type="entry name" value="Peptidase_A17"/>
    <property type="match status" value="1"/>
</dbReference>
<protein>
    <recommendedName>
        <fullName evidence="1">DUF5641 domain-containing protein</fullName>
    </recommendedName>
</protein>
<dbReference type="Pfam" id="PF18701">
    <property type="entry name" value="DUF5641"/>
    <property type="match status" value="1"/>
</dbReference>
<feature type="domain" description="DUF5641" evidence="1">
    <location>
        <begin position="515"/>
        <end position="607"/>
    </location>
</feature>
<gene>
    <name evidence="2" type="ORF">NQ317_018027</name>
</gene>
<dbReference type="PANTHER" id="PTHR47331:SF4">
    <property type="entry name" value="PEPTIDASE S1 DOMAIN-CONTAINING PROTEIN"/>
    <property type="match status" value="1"/>
</dbReference>
<dbReference type="InterPro" id="IPR008042">
    <property type="entry name" value="Retrotrans_Pao"/>
</dbReference>
<sequence>MEEACQLYKESVDLFAAGKFKLTKWSTNAKELLQIIPAEERLSKTVIFKTDMKILGMQWNPETDSLSFNLGVPECMKRIILSTVAQCFDPIGLIAPFILYLKLLVKELWRLKIDWDSETPSSISRIWSKLHNEWRDINKFEIPRHDSPISIIAFADASNDAYGGVVYVRSSDATGNIRVCLVCAKSKVSPVKRVTIPRLELCAVLLLSKLVKHVVMSYSERIIISKIWVFSDSTTVIQWLYSYDLKDIFVANRVAQIRENLPNVHWRHVDGNNNPADCLSRGLSPSQLIGDSLWLSEPKWLKLREESWPVTELCQINKSPAVEELILINMEEIENHPLYDLILRCSSWHLILRVTVWVLRFLKILQLRETITAVDLFKAELTLVRLFQLKHFGADIQKLNSGLEGSISTKLRKLQPFIQDGLLRVGGRLSHAQMNFEQQHPLLLPATDPFVIRLIDYYHGSNLHTGSHLLEALIRQKYWIISGRNVIRSRVHKCNRCFRLRPTEEIIQQPNRLDRFQLIDKMVQDFWKRWHLEYLTTLQVREKWNIKSSNITVGTVVLLKVDNSPPLHWPLAIINEVHPGKDGTIRVVTVKTSKGTFTRPVVKVCPLPNQ</sequence>
<dbReference type="Proteomes" id="UP001162164">
    <property type="component" value="Unassembled WGS sequence"/>
</dbReference>
<dbReference type="SUPFAM" id="SSF56672">
    <property type="entry name" value="DNA/RNA polymerases"/>
    <property type="match status" value="1"/>
</dbReference>
<dbReference type="InterPro" id="IPR040676">
    <property type="entry name" value="DUF5641"/>
</dbReference>